<feature type="domain" description="DUF4424" evidence="1">
    <location>
        <begin position="19"/>
        <end position="317"/>
    </location>
</feature>
<gene>
    <name evidence="2" type="ORF">GALL_235990</name>
</gene>
<name>A0A1J5RY90_9ZZZZ</name>
<comment type="caution">
    <text evidence="2">The sequence shown here is derived from an EMBL/GenBank/DDBJ whole genome shotgun (WGS) entry which is preliminary data.</text>
</comment>
<protein>
    <recommendedName>
        <fullName evidence="1">DUF4424 domain-containing protein</fullName>
    </recommendedName>
</protein>
<evidence type="ECO:0000259" key="1">
    <source>
        <dbReference type="Pfam" id="PF14415"/>
    </source>
</evidence>
<dbReference type="Gene3D" id="2.60.40.3680">
    <property type="match status" value="1"/>
</dbReference>
<sequence length="324" mass="36371">MKHFLWTILGCIISLSAYANDSIARIGAGGIIFLKSEDIRLVQEILEISPSNITVHYRFLNESDKDIRATLAFPMPPYLIRNPQEEDSNNGPLRPFSTTVNGIAVKATLIRKATADGSDITDKLRKVGLTDEQIFETSALCPEGSQSEYCGVTPQQQQMMEGMRLPGEWWVDETAVWEYVFPAHKEVEVKHVYQPRTGTSYSKPYQAGGKFILPVETKEGMAEACVDKDVAKAIDKRIRTVVDEGARDVALSKADVSYILLSGKNWKGPITDFRLRLKKAWPDQIVSVCFPGKPRRVEDGVLEFAQKDFVPQDDLVVYFYTVSK</sequence>
<reference evidence="2" key="1">
    <citation type="submission" date="2016-10" db="EMBL/GenBank/DDBJ databases">
        <title>Sequence of Gallionella enrichment culture.</title>
        <authorList>
            <person name="Poehlein A."/>
            <person name="Muehling M."/>
            <person name="Daniel R."/>
        </authorList>
    </citation>
    <scope>NUCLEOTIDE SEQUENCE</scope>
</reference>
<dbReference type="AlphaFoldDB" id="A0A1J5RY90"/>
<organism evidence="2">
    <name type="scientific">mine drainage metagenome</name>
    <dbReference type="NCBI Taxonomy" id="410659"/>
    <lineage>
        <taxon>unclassified sequences</taxon>
        <taxon>metagenomes</taxon>
        <taxon>ecological metagenomes</taxon>
    </lineage>
</organism>
<dbReference type="EMBL" id="MLJW01000186">
    <property type="protein sequence ID" value="OIQ94451.1"/>
    <property type="molecule type" value="Genomic_DNA"/>
</dbReference>
<evidence type="ECO:0000313" key="2">
    <source>
        <dbReference type="EMBL" id="OIQ94451.1"/>
    </source>
</evidence>
<accession>A0A1J5RY90</accession>
<dbReference type="InterPro" id="IPR025538">
    <property type="entry name" value="DUF4424"/>
</dbReference>
<proteinExistence type="predicted"/>
<dbReference type="Pfam" id="PF14415">
    <property type="entry name" value="DUF4424"/>
    <property type="match status" value="1"/>
</dbReference>